<comment type="caution">
    <text evidence="1">The sequence shown here is derived from an EMBL/GenBank/DDBJ whole genome shotgun (WGS) entry which is preliminary data.</text>
</comment>
<organism evidence="1 2">
    <name type="scientific">Chromohalobacter moromii</name>
    <dbReference type="NCBI Taxonomy" id="2860329"/>
    <lineage>
        <taxon>Bacteria</taxon>
        <taxon>Pseudomonadati</taxon>
        <taxon>Pseudomonadota</taxon>
        <taxon>Gammaproteobacteria</taxon>
        <taxon>Oceanospirillales</taxon>
        <taxon>Halomonadaceae</taxon>
        <taxon>Chromohalobacter</taxon>
    </lineage>
</organism>
<sequence>MKADVRRELLMTLESLRDNAHRHHLLASVPADRQERALAGYNREIERRLIQLADEIEANASANGIIGGGA</sequence>
<name>A0A9X2X4F7_9GAMM</name>
<evidence type="ECO:0000313" key="2">
    <source>
        <dbReference type="Proteomes" id="UP001145353"/>
    </source>
</evidence>
<reference evidence="1" key="1">
    <citation type="submission" date="2021-07" db="EMBL/GenBank/DDBJ databases">
        <authorList>
            <person name="Luelf R.H."/>
        </authorList>
    </citation>
    <scope>NUCLEOTIDE SEQUENCE</scope>
    <source>
        <strain evidence="1">TMW 2.2304</strain>
    </source>
</reference>
<proteinExistence type="predicted"/>
<dbReference type="EMBL" id="JAHXDE010000006">
    <property type="protein sequence ID" value="MCT8506566.1"/>
    <property type="molecule type" value="Genomic_DNA"/>
</dbReference>
<gene>
    <name evidence="1" type="ORF">KZO87_14405</name>
</gene>
<dbReference type="AlphaFoldDB" id="A0A9X2X4F7"/>
<dbReference type="RefSeq" id="WP_247640534.1">
    <property type="nucleotide sequence ID" value="NZ_JAHXCZ010000006.1"/>
</dbReference>
<protein>
    <submittedName>
        <fullName evidence="1">Uncharacterized protein</fullName>
    </submittedName>
</protein>
<dbReference type="Proteomes" id="UP001145353">
    <property type="component" value="Unassembled WGS sequence"/>
</dbReference>
<evidence type="ECO:0000313" key="1">
    <source>
        <dbReference type="EMBL" id="MCT8506566.1"/>
    </source>
</evidence>
<keyword evidence="2" id="KW-1185">Reference proteome</keyword>
<accession>A0A9X2X4F7</accession>
<reference evidence="1" key="2">
    <citation type="journal article" date="2022" name="Syst. Appl. Microbiol.">
        <title>Chromohalobacter moromii sp. nov., a moderately halophilic bacterium isolated from lupine-based moromi fermentation.</title>
        <authorList>
            <person name="Lulf R.H."/>
            <person name="Hilgarth M."/>
            <person name="Ehrmann M.A."/>
        </authorList>
    </citation>
    <scope>NUCLEOTIDE SEQUENCE</scope>
    <source>
        <strain evidence="1">TMW 2.2304</strain>
    </source>
</reference>